<organism evidence="7 8">
    <name type="scientific">Fimbriiglobus ruber</name>
    <dbReference type="NCBI Taxonomy" id="1908690"/>
    <lineage>
        <taxon>Bacteria</taxon>
        <taxon>Pseudomonadati</taxon>
        <taxon>Planctomycetota</taxon>
        <taxon>Planctomycetia</taxon>
        <taxon>Gemmatales</taxon>
        <taxon>Gemmataceae</taxon>
        <taxon>Fimbriiglobus</taxon>
    </lineage>
</organism>
<dbReference type="Gene3D" id="3.40.47.10">
    <property type="match status" value="2"/>
</dbReference>
<evidence type="ECO:0000259" key="5">
    <source>
        <dbReference type="Pfam" id="PF00195"/>
    </source>
</evidence>
<dbReference type="RefSeq" id="WP_088259473.1">
    <property type="nucleotide sequence ID" value="NZ_NIDE01000017.1"/>
</dbReference>
<dbReference type="GO" id="GO:0030639">
    <property type="term" value="P:polyketide biosynthetic process"/>
    <property type="evidence" value="ECO:0007669"/>
    <property type="project" value="TreeGrafter"/>
</dbReference>
<dbReference type="Pfam" id="PF02797">
    <property type="entry name" value="Chal_sti_synt_C"/>
    <property type="match status" value="1"/>
</dbReference>
<dbReference type="GO" id="GO:0016747">
    <property type="term" value="F:acyltransferase activity, transferring groups other than amino-acyl groups"/>
    <property type="evidence" value="ECO:0007669"/>
    <property type="project" value="InterPro"/>
</dbReference>
<dbReference type="InterPro" id="IPR001099">
    <property type="entry name" value="Chalcone/stilbene_synt_N"/>
</dbReference>
<comment type="caution">
    <text evidence="7">The sequence shown here is derived from an EMBL/GenBank/DDBJ whole genome shotgun (WGS) entry which is preliminary data.</text>
</comment>
<evidence type="ECO:0000256" key="3">
    <source>
        <dbReference type="PIRSR" id="PIRSR000451-1"/>
    </source>
</evidence>
<reference evidence="8" key="1">
    <citation type="submission" date="2017-06" db="EMBL/GenBank/DDBJ databases">
        <title>Genome analysis of Fimbriiglobus ruber SP5, the first member of the order Planctomycetales with confirmed chitinolytic capability.</title>
        <authorList>
            <person name="Ravin N.V."/>
            <person name="Rakitin A.L."/>
            <person name="Ivanova A.A."/>
            <person name="Beletsky A.V."/>
            <person name="Kulichevskaya I.S."/>
            <person name="Mardanov A.V."/>
            <person name="Dedysh S.N."/>
        </authorList>
    </citation>
    <scope>NUCLEOTIDE SEQUENCE [LARGE SCALE GENOMIC DNA]</scope>
    <source>
        <strain evidence="8">SP5</strain>
    </source>
</reference>
<dbReference type="PANTHER" id="PTHR11877">
    <property type="entry name" value="HYDROXYMETHYLGLUTARYL-COA SYNTHASE"/>
    <property type="match status" value="1"/>
</dbReference>
<dbReference type="InterPro" id="IPR016039">
    <property type="entry name" value="Thiolase-like"/>
</dbReference>
<feature type="region of interest" description="Disordered" evidence="4">
    <location>
        <begin position="71"/>
        <end position="90"/>
    </location>
</feature>
<evidence type="ECO:0000256" key="2">
    <source>
        <dbReference type="ARBA" id="ARBA00022679"/>
    </source>
</evidence>
<dbReference type="AlphaFoldDB" id="A0A225DK07"/>
<proteinExistence type="inferred from homology"/>
<gene>
    <name evidence="7" type="ORF">FRUB_09040</name>
</gene>
<dbReference type="Pfam" id="PF00195">
    <property type="entry name" value="Chal_sti_synt_N"/>
    <property type="match status" value="1"/>
</dbReference>
<dbReference type="OrthoDB" id="9786288at2"/>
<comment type="similarity">
    <text evidence="1">Belongs to the thiolase-like superfamily. Chalcone/stilbene synthases family.</text>
</comment>
<sequence>MSFALLGIGTALPPGQLRQDEALGCARALGGPALAAATWLPAVYSHSGIKTRHQVLGRRLVDDLLNTTRESQSAFLPTESTPGLGPTTGTRMRAYAAEAPALAVRAAKIAVGESGVSPGAITHLVTVSCTGFVSPGVDFALIRELGLRATVERTHVGFMGCHGAINGLRVANAFATADPAARILLCAVELCSLHYHYGAEPDKVVANALFADGAAAVVGGRADQVESPWRIAATGSCLIPDSADAMAWVVGDQGFEMLLSRKIPVLIARHLRPWIERWLDGHGLTLSQIGSWAVHPGGPKILGAVEDGLGLPSAALVPSRAVYAECGNMSSPTVLFILERLRAARAARPCVALGFGPGLVAEAVLWR</sequence>
<evidence type="ECO:0000256" key="1">
    <source>
        <dbReference type="ARBA" id="ARBA00005531"/>
    </source>
</evidence>
<dbReference type="InterPro" id="IPR011141">
    <property type="entry name" value="Polyketide_synthase_type-III"/>
</dbReference>
<dbReference type="EMBL" id="NIDE01000017">
    <property type="protein sequence ID" value="OWK36477.1"/>
    <property type="molecule type" value="Genomic_DNA"/>
</dbReference>
<feature type="domain" description="Chalcone/stilbene synthase C-terminal" evidence="6">
    <location>
        <begin position="237"/>
        <end position="366"/>
    </location>
</feature>
<keyword evidence="2" id="KW-0808">Transferase</keyword>
<feature type="compositionally biased region" description="Polar residues" evidence="4">
    <location>
        <begin position="71"/>
        <end position="81"/>
    </location>
</feature>
<feature type="domain" description="Chalcone/stilbene synthase N-terminal" evidence="5">
    <location>
        <begin position="6"/>
        <end position="220"/>
    </location>
</feature>
<dbReference type="SUPFAM" id="SSF53901">
    <property type="entry name" value="Thiolase-like"/>
    <property type="match status" value="1"/>
</dbReference>
<dbReference type="CDD" id="cd00831">
    <property type="entry name" value="CHS_like"/>
    <property type="match status" value="1"/>
</dbReference>
<name>A0A225DK07_9BACT</name>
<dbReference type="PANTHER" id="PTHR11877:SF46">
    <property type="entry name" value="TYPE III POLYKETIDE SYNTHASE A"/>
    <property type="match status" value="1"/>
</dbReference>
<accession>A0A225DK07</accession>
<dbReference type="Proteomes" id="UP000214646">
    <property type="component" value="Unassembled WGS sequence"/>
</dbReference>
<evidence type="ECO:0000259" key="6">
    <source>
        <dbReference type="Pfam" id="PF02797"/>
    </source>
</evidence>
<dbReference type="PIRSF" id="PIRSF000451">
    <property type="entry name" value="PKS_III"/>
    <property type="match status" value="1"/>
</dbReference>
<keyword evidence="8" id="KW-1185">Reference proteome</keyword>
<evidence type="ECO:0000313" key="7">
    <source>
        <dbReference type="EMBL" id="OWK36477.1"/>
    </source>
</evidence>
<evidence type="ECO:0000256" key="4">
    <source>
        <dbReference type="SAM" id="MobiDB-lite"/>
    </source>
</evidence>
<dbReference type="InterPro" id="IPR012328">
    <property type="entry name" value="Chalcone/stilbene_synt_C"/>
</dbReference>
<evidence type="ECO:0000313" key="8">
    <source>
        <dbReference type="Proteomes" id="UP000214646"/>
    </source>
</evidence>
<protein>
    <submittedName>
        <fullName evidence="7">Chalcone synthase</fullName>
    </submittedName>
</protein>
<feature type="active site" description="Acyl-thioester intermediate" evidence="3">
    <location>
        <position position="161"/>
    </location>
</feature>